<accession>A0ABW1VJS7</accession>
<keyword evidence="2" id="KW-0282">Flagellum</keyword>
<organism evidence="2 3">
    <name type="scientific">Tatumella punctata</name>
    <dbReference type="NCBI Taxonomy" id="399969"/>
    <lineage>
        <taxon>Bacteria</taxon>
        <taxon>Pseudomonadati</taxon>
        <taxon>Pseudomonadota</taxon>
        <taxon>Gammaproteobacteria</taxon>
        <taxon>Enterobacterales</taxon>
        <taxon>Erwiniaceae</taxon>
        <taxon>Tatumella</taxon>
    </lineage>
</organism>
<sequence length="141" mass="15462">MAYISRCSLLLLLVVAVRLPAADITLSGSLPGPAMTRRGHWVTTRPLNIVVPSAGNILRTGWYYQLTDPAPAGFQAQLCRGSDCFTLDGGKGAGDWFNSDRGTGPFYLRFRIQSSAVIPAGFRVVSTEVRVTYRQRQNTVR</sequence>
<proteinExistence type="predicted"/>
<dbReference type="EMBL" id="JBHSUC010000001">
    <property type="protein sequence ID" value="MFC6360565.1"/>
    <property type="molecule type" value="Genomic_DNA"/>
</dbReference>
<dbReference type="Proteomes" id="UP001596215">
    <property type="component" value="Unassembled WGS sequence"/>
</dbReference>
<evidence type="ECO:0000313" key="2">
    <source>
        <dbReference type="EMBL" id="MFC6360565.1"/>
    </source>
</evidence>
<keyword evidence="1" id="KW-0732">Signal</keyword>
<dbReference type="InterPro" id="IPR009420">
    <property type="entry name" value="FlhE"/>
</dbReference>
<keyword evidence="2" id="KW-0969">Cilium</keyword>
<comment type="caution">
    <text evidence="2">The sequence shown here is derived from an EMBL/GenBank/DDBJ whole genome shotgun (WGS) entry which is preliminary data.</text>
</comment>
<reference evidence="3" key="1">
    <citation type="journal article" date="2019" name="Int. J. Syst. Evol. Microbiol.">
        <title>The Global Catalogue of Microorganisms (GCM) 10K type strain sequencing project: providing services to taxonomists for standard genome sequencing and annotation.</title>
        <authorList>
            <consortium name="The Broad Institute Genomics Platform"/>
            <consortium name="The Broad Institute Genome Sequencing Center for Infectious Disease"/>
            <person name="Wu L."/>
            <person name="Ma J."/>
        </authorList>
    </citation>
    <scope>NUCLEOTIDE SEQUENCE [LARGE SCALE GENOMIC DNA]</scope>
    <source>
        <strain evidence="3">CGMCC 4.1530</strain>
    </source>
</reference>
<dbReference type="RefSeq" id="WP_343876712.1">
    <property type="nucleotide sequence ID" value="NZ_BAAAFW010000017.1"/>
</dbReference>
<feature type="chain" id="PRO_5047501227" evidence="1">
    <location>
        <begin position="22"/>
        <end position="141"/>
    </location>
</feature>
<keyword evidence="3" id="KW-1185">Reference proteome</keyword>
<evidence type="ECO:0000256" key="1">
    <source>
        <dbReference type="SAM" id="SignalP"/>
    </source>
</evidence>
<name>A0ABW1VJS7_9GAMM</name>
<feature type="signal peptide" evidence="1">
    <location>
        <begin position="1"/>
        <end position="21"/>
    </location>
</feature>
<protein>
    <submittedName>
        <fullName evidence="2">Flagellar protein FlhE</fullName>
    </submittedName>
</protein>
<evidence type="ECO:0000313" key="3">
    <source>
        <dbReference type="Proteomes" id="UP001596215"/>
    </source>
</evidence>
<gene>
    <name evidence="2" type="ORF">ACFP73_00350</name>
</gene>
<dbReference type="Pfam" id="PF06366">
    <property type="entry name" value="FlhE"/>
    <property type="match status" value="1"/>
</dbReference>
<keyword evidence="2" id="KW-0966">Cell projection</keyword>